<dbReference type="Pfam" id="PF26573">
    <property type="entry name" value="TPR_Epg5_2"/>
    <property type="match status" value="1"/>
</dbReference>
<feature type="region of interest" description="Disordered" evidence="4">
    <location>
        <begin position="197"/>
        <end position="262"/>
    </location>
</feature>
<dbReference type="RefSeq" id="XP_055883016.1">
    <property type="nucleotide sequence ID" value="XM_056027041.1"/>
</dbReference>
<feature type="region of interest" description="Disordered" evidence="4">
    <location>
        <begin position="1479"/>
        <end position="1501"/>
    </location>
</feature>
<keyword evidence="7" id="KW-1185">Reference proteome</keyword>
<evidence type="ECO:0000313" key="7">
    <source>
        <dbReference type="Proteomes" id="UP001165740"/>
    </source>
</evidence>
<feature type="compositionally biased region" description="Basic and acidic residues" evidence="4">
    <location>
        <begin position="117"/>
        <end position="138"/>
    </location>
</feature>
<proteinExistence type="inferred from homology"/>
<dbReference type="Proteomes" id="UP001165740">
    <property type="component" value="Chromosome 4"/>
</dbReference>
<gene>
    <name evidence="8" type="primary">LOC106051703</name>
</gene>
<feature type="compositionally biased region" description="Polar residues" evidence="4">
    <location>
        <begin position="139"/>
        <end position="157"/>
    </location>
</feature>
<dbReference type="GO" id="GO:0097352">
    <property type="term" value="P:autophagosome maturation"/>
    <property type="evidence" value="ECO:0007669"/>
    <property type="project" value="TreeGrafter"/>
</dbReference>
<keyword evidence="3" id="KW-0175">Coiled coil</keyword>
<evidence type="ECO:0000256" key="3">
    <source>
        <dbReference type="SAM" id="Coils"/>
    </source>
</evidence>
<accession>A0A9W3A6W9</accession>
<feature type="compositionally biased region" description="Polar residues" evidence="4">
    <location>
        <begin position="197"/>
        <end position="232"/>
    </location>
</feature>
<dbReference type="InterPro" id="IPR058750">
    <property type="entry name" value="TPR_Epg5"/>
</dbReference>
<keyword evidence="2" id="KW-0072">Autophagy</keyword>
<dbReference type="Pfam" id="PF26106">
    <property type="entry name" value="TPR_Epg5_C"/>
    <property type="match status" value="1"/>
</dbReference>
<feature type="compositionally biased region" description="Polar residues" evidence="4">
    <location>
        <begin position="247"/>
        <end position="257"/>
    </location>
</feature>
<comment type="similarity">
    <text evidence="1">Belongs to the EPG5 family.</text>
</comment>
<feature type="region of interest" description="Disordered" evidence="4">
    <location>
        <begin position="88"/>
        <end position="157"/>
    </location>
</feature>
<feature type="coiled-coil region" evidence="3">
    <location>
        <begin position="405"/>
        <end position="432"/>
    </location>
</feature>
<evidence type="ECO:0000256" key="4">
    <source>
        <dbReference type="SAM" id="MobiDB-lite"/>
    </source>
</evidence>
<feature type="compositionally biased region" description="Basic and acidic residues" evidence="4">
    <location>
        <begin position="1"/>
        <end position="12"/>
    </location>
</feature>
<dbReference type="InterPro" id="IPR059030">
    <property type="entry name" value="TPR_Epg5_mid"/>
</dbReference>
<feature type="compositionally biased region" description="Basic residues" evidence="4">
    <location>
        <begin position="13"/>
        <end position="28"/>
    </location>
</feature>
<dbReference type="GeneID" id="106051703"/>
<name>A0A9W3A6W9_BIOGL</name>
<dbReference type="PANTHER" id="PTHR31139:SF4">
    <property type="entry name" value="ECTOPIC P GRANULES PROTEIN 5 HOMOLOG"/>
    <property type="match status" value="1"/>
</dbReference>
<organism evidence="7 8">
    <name type="scientific">Biomphalaria glabrata</name>
    <name type="common">Bloodfluke planorb</name>
    <name type="synonym">Freshwater snail</name>
    <dbReference type="NCBI Taxonomy" id="6526"/>
    <lineage>
        <taxon>Eukaryota</taxon>
        <taxon>Metazoa</taxon>
        <taxon>Spiralia</taxon>
        <taxon>Lophotrochozoa</taxon>
        <taxon>Mollusca</taxon>
        <taxon>Gastropoda</taxon>
        <taxon>Heterobranchia</taxon>
        <taxon>Euthyneura</taxon>
        <taxon>Panpulmonata</taxon>
        <taxon>Hygrophila</taxon>
        <taxon>Lymnaeoidea</taxon>
        <taxon>Planorbidae</taxon>
        <taxon>Biomphalaria</taxon>
    </lineage>
</organism>
<evidence type="ECO:0000256" key="2">
    <source>
        <dbReference type="ARBA" id="ARBA00023006"/>
    </source>
</evidence>
<evidence type="ECO:0000256" key="1">
    <source>
        <dbReference type="ARBA" id="ARBA00010948"/>
    </source>
</evidence>
<protein>
    <submittedName>
        <fullName evidence="8">Ectopic P granules protein 5 homolog isoform X2</fullName>
    </submittedName>
</protein>
<dbReference type="Pfam" id="PF26103">
    <property type="entry name" value="TPR_Epg5"/>
    <property type="match status" value="1"/>
</dbReference>
<dbReference type="GO" id="GO:0005737">
    <property type="term" value="C:cytoplasm"/>
    <property type="evidence" value="ECO:0007669"/>
    <property type="project" value="TreeGrafter"/>
</dbReference>
<feature type="compositionally biased region" description="Polar residues" evidence="4">
    <location>
        <begin position="105"/>
        <end position="114"/>
    </location>
</feature>
<evidence type="ECO:0000259" key="6">
    <source>
        <dbReference type="Pfam" id="PF26573"/>
    </source>
</evidence>
<sequence length="2713" mass="307511">MIKTKKMAEAVRPKHRKQTKIKKVKPVTKSREISPINDPLSEIQADKEDILVISSDITEDSFKDTNLPDLLLERNTLKEDVIVKLKDGSSEVSSEIQSELGGLTSEHQAPSKTQPALKEDVIVKLKDESSEVSSDKQSEIGSLTSEHQAPSKTQPACLENENQNVNSKGIEKCVASEPHNLPQRPQNLPSLMLSSKQQFPELSTGSGASLQDISSSKNTFSEHQNGKPSIRTSMELPSPAVVEDPNTPMSRTVSPSTPKIVKEKTSPTVPAIILEEKSPNLLAQEAIARMKNLNIVSSSASEVTSSPVLQQTGSSSCHKSESIASQQAQFNLLSSRTQTMSPQHIYPIHQLEQTKEITKTPMSLTDLLSLYYNPELATNERFVEEFTQKEIKKENHEFYEIVSNYNRARRQLLSVEEDIKTLQKNYTALQKEVWITHVKSLSVQGTCADQARVYATHTYEQCELIADNLSKIGSTLENIRLQICDNLSLFAYTSQISKLQVESYIHNLYLSCPTFRDMAKNMPIPARHDAPFAEQHDIQRIKDCISVLFVFHRKPIFDTEFVTNIRQWTVRLISSLLRVASFSDHLFVLNHLLRCPSGVGKWSAELVQCPRFQGNPTQYQSNFSCPMLNHTITAMATVLLPVKAREEFMHQMQMNLNEQSGSDDRAWILVDSDGEEDEDPSNSWLYLHENDIVAFLRQFPLADIFSYILLSSITETGAVDYDIRRSTEPMMLRLFAFTTTLIQLLGTGLVTYSMARYRQLNKRLGRLIRQAISFVSDHWLNFKTYYGPLSPASMQNLQIEFDQLFMRATYSILKAQRLGSWQFMADMPYTCVSMDSMWQLLWVLHQGEGISVDMLPPVETCKTYLKNSDSWQQLADNLMHMPTSEAIYLLTTFANMAVCRSSEEEVFIHLITLEVFEIAYICNHTREFCNKVGRELLSSIILTHPTALSFLLTRVKEVMDKLGKMALYLFSELPVSIWQPTDPDILTLRQWLLNHELISNENQLAQIILAKINWDVFEETGKLVVDIRIHRQIALLLVEAYSKFISDKKAGFFILEGMKYMSSYLSYVTSNLSPEQKFNNWVWNVALRLKLHQHSVTLHSSGALDLNFNPPTLGGDTWLTPLHRATSSKIPIACFVTLTMTNIGHNITNFISEGLDLLGVLTANYQYTTAVHILGCVVPLFTDSQHYLLENSSFCQILQTLLGADESLLKSTKAAIMTVEFPGLVTQQLSQMIQAQVTSHLVHNKADLYILFWLKAIFKVCKYFTDRNSCYIADTLIRWSFVKKGVLDLITDIFKENYKKFCVAVKNRQGLVTSMFSWIANANTLPTFMEGASMPEFSWLAYMILSIEGEYEVNTSLWQTLIMELHAPNRPTVENALKAAVLRLQLDQSPSVARLTIYRWAHQALDTPPDHPLLPIMWQRFFALFLGRQVFESNISQRASVGERFFSNTFYNSLLKKMRKCLSDTSAFHLNYDPAADASKRKKSSHSSYTTPPSSPRTPVDCDVFDGTAASAPSQDESFEYTSSKEFHVMLARLYQMYKLWLEEPRLHDGNLYLPALPPQYESARLNQVFQGFMTPWLEFVDLEGIQYNLSCMASDWKKHLTSAKAHLPKTHMLSSNEPKNATERILRRLRRFDPPKDPPPVPTIQSAVPLINPTLVDDKTSFITMVQADQQVFIFFTKDFSDRHAHHCALDFNYLELLPNLYSNIKKTTTVLAECKSKVNPLHKCSNPAIIPISIEVKHLNEMVQRRLEENRAEYQQVLIQSFLPPAPNVCIAAVHTENAITMLIKQNQACTDEARLQNLNAIGCSIFYSMVNSVCDQTDFYPPARQFFASCIEVLGREFISRDQNQTHIVLQLCLEKPSVSGLVSPHFIPNNCPESLLDMYQQLLQVLQSQNLDLVFALLTKFNIQQWLKESSPSEISRKRFIEVLGSAMMSCGAELNAKTKLVFGMYLSHLAATIESNFPSNLYFAFNMILQGSATEQLNSKVWETLLKSCFTDQLLVTESVTNSQTFDPSVVKACVDSTLSTIQVKELLDWISSFFMHARINDTNCLTFGLYNRWGMYVPYISLMIGALSRCLVTKIIKSSKSLTPYQIMEFIWQPLVAVISPWLQPLLQADGTFALPWMEADDVLAVHLISSFYNTVLYIYQMMNSYEAGSGSGVMSLLVMYYMTALCTKTTKSHVIHLLVTESKILPWKELRPDLQLLEAMIRVKEVASPCCFAFIGYIIPQVQWQEIIDYSKSQLHPEVACRMQTGVAILLMQSYIDTEMAENEPISELLLAGEKFDWSLINREGFSCVCQWFLQLCDPKCVLGEWSSRPALGLRLLKQMAGFHTNVQWTEVVSVKREIYLHCVSQQICHATYLAGIKIDAVCTVLINLLSEIEAIETSVPTVGHQEEESSKLLKEIFSLLNNSNPEGSWLESMLSELTGWLKSSPQSIMLVPSIKAASRSLASLRHMCTVLEAGVEAYFDGYDQSSEGLQGWPFVLTVYQVPELNQAGYVQDALSVNAFLVLFAYLQHKLPFCQKLSDELVIMEEILDWSSKCQAQAKDEAKIILWWHLLLRLIVRQLEFSISPITGTINIVSRFINYLNEIAQERTGKGLLGAIGLGQRSALSQSMRLVAKSLAIFLASQVISSEVIRTNPTSRPSSNVNVSDLRTLRKNKSYAHLSGTIDHILSFVQNADNTMKDVLPLFGQIVTDLYSDKRYLYEVMEVNTR</sequence>
<dbReference type="InterPro" id="IPR051436">
    <property type="entry name" value="Autophagy-related_EPG5"/>
</dbReference>
<dbReference type="PANTHER" id="PTHR31139">
    <property type="entry name" value="ECTOPIC P GRANULES PROTEIN 5 HOMOLOG"/>
    <property type="match status" value="1"/>
</dbReference>
<evidence type="ECO:0000259" key="5">
    <source>
        <dbReference type="Pfam" id="PF26103"/>
    </source>
</evidence>
<feature type="region of interest" description="Disordered" evidence="4">
    <location>
        <begin position="1"/>
        <end position="38"/>
    </location>
</feature>
<evidence type="ECO:0000313" key="8">
    <source>
        <dbReference type="RefSeq" id="XP_055883016.1"/>
    </source>
</evidence>
<feature type="domain" description="Epg5-like TPR" evidence="6">
    <location>
        <begin position="1352"/>
        <end position="1582"/>
    </location>
</feature>
<feature type="domain" description="Epg5-like central TPR repeats" evidence="5">
    <location>
        <begin position="1846"/>
        <end position="2231"/>
    </location>
</feature>
<reference evidence="8" key="1">
    <citation type="submission" date="2025-08" db="UniProtKB">
        <authorList>
            <consortium name="RefSeq"/>
        </authorList>
    </citation>
    <scope>IDENTIFICATION</scope>
</reference>